<accession>A0A914SAK3</accession>
<keyword evidence="1" id="KW-1185">Reference proteome</keyword>
<protein>
    <submittedName>
        <fullName evidence="2">Uncharacterized protein</fullName>
    </submittedName>
</protein>
<dbReference type="Proteomes" id="UP000887564">
    <property type="component" value="Unplaced"/>
</dbReference>
<reference evidence="2" key="1">
    <citation type="submission" date="2022-11" db="UniProtKB">
        <authorList>
            <consortium name="WormBaseParasite"/>
        </authorList>
    </citation>
    <scope>IDENTIFICATION</scope>
</reference>
<dbReference type="WBParaSite" id="PEQ_0001116101-mRNA-1">
    <property type="protein sequence ID" value="PEQ_0001116101-mRNA-1"/>
    <property type="gene ID" value="PEQ_0001116101"/>
</dbReference>
<sequence length="73" mass="8220">MLSYSFRVIEKGHRCERATKSALICEKSHICISAVTDFCLLMRFIYGRLTDVQCFMNTSQTNKTSSTVAFSAA</sequence>
<dbReference type="AlphaFoldDB" id="A0A914SAK3"/>
<evidence type="ECO:0000313" key="1">
    <source>
        <dbReference type="Proteomes" id="UP000887564"/>
    </source>
</evidence>
<proteinExistence type="predicted"/>
<organism evidence="1 2">
    <name type="scientific">Parascaris equorum</name>
    <name type="common">Equine roundworm</name>
    <dbReference type="NCBI Taxonomy" id="6256"/>
    <lineage>
        <taxon>Eukaryota</taxon>
        <taxon>Metazoa</taxon>
        <taxon>Ecdysozoa</taxon>
        <taxon>Nematoda</taxon>
        <taxon>Chromadorea</taxon>
        <taxon>Rhabditida</taxon>
        <taxon>Spirurina</taxon>
        <taxon>Ascaridomorpha</taxon>
        <taxon>Ascaridoidea</taxon>
        <taxon>Ascarididae</taxon>
        <taxon>Parascaris</taxon>
    </lineage>
</organism>
<name>A0A914SAK3_PAREQ</name>
<evidence type="ECO:0000313" key="2">
    <source>
        <dbReference type="WBParaSite" id="PEQ_0001116101-mRNA-1"/>
    </source>
</evidence>